<dbReference type="EMBL" id="ACDY02000004">
    <property type="protein sequence ID" value="EEZ72019.1"/>
    <property type="molecule type" value="Genomic_DNA"/>
</dbReference>
<comment type="caution">
    <text evidence="1">The sequence shown here is derived from an EMBL/GenBank/DDBJ whole genome shotgun (WGS) entry which is preliminary data.</text>
</comment>
<sequence length="55" mass="6418">MQSFLLPVFFCLMPSEAVSARPLCEYLLHLVIRLFFLLVYADLYPTRCPPSRKNP</sequence>
<protein>
    <submittedName>
        <fullName evidence="1">Uncharacterized protein</fullName>
    </submittedName>
</protein>
<proteinExistence type="predicted"/>
<dbReference type="Proteomes" id="UP000003294">
    <property type="component" value="Unassembled WGS sequence"/>
</dbReference>
<accession>D0W2H2</accession>
<organism evidence="1 2">
    <name type="scientific">Neisseria cinerea ATCC 14685</name>
    <dbReference type="NCBI Taxonomy" id="546262"/>
    <lineage>
        <taxon>Bacteria</taxon>
        <taxon>Pseudomonadati</taxon>
        <taxon>Pseudomonadota</taxon>
        <taxon>Betaproteobacteria</taxon>
        <taxon>Neisseriales</taxon>
        <taxon>Neisseriaceae</taxon>
        <taxon>Neisseria</taxon>
    </lineage>
</organism>
<name>D0W2H2_NEICI</name>
<evidence type="ECO:0000313" key="1">
    <source>
        <dbReference type="EMBL" id="EEZ72019.1"/>
    </source>
</evidence>
<evidence type="ECO:0000313" key="2">
    <source>
        <dbReference type="Proteomes" id="UP000003294"/>
    </source>
</evidence>
<dbReference type="AlphaFoldDB" id="D0W2H2"/>
<gene>
    <name evidence="1" type="ORF">NEICINOT_03855</name>
</gene>
<reference evidence="1 2" key="1">
    <citation type="submission" date="2009-10" db="EMBL/GenBank/DDBJ databases">
        <authorList>
            <person name="Weinstock G."/>
            <person name="Sodergren E."/>
            <person name="Clifton S."/>
            <person name="Fulton L."/>
            <person name="Fulton B."/>
            <person name="Courtney L."/>
            <person name="Fronick C."/>
            <person name="Harrison M."/>
            <person name="Strong C."/>
            <person name="Farmer C."/>
            <person name="Delahaunty K."/>
            <person name="Markovic C."/>
            <person name="Hall O."/>
            <person name="Minx P."/>
            <person name="Tomlinson C."/>
            <person name="Mitreva M."/>
            <person name="Nelson J."/>
            <person name="Hou S."/>
            <person name="Wollam A."/>
            <person name="Pepin K.H."/>
            <person name="Johnson M."/>
            <person name="Bhonagiri V."/>
            <person name="Nash W.E."/>
            <person name="Warren W."/>
            <person name="Chinwalla A."/>
            <person name="Mardis E.R."/>
            <person name="Wilson R.K."/>
        </authorList>
    </citation>
    <scope>NUCLEOTIDE SEQUENCE [LARGE SCALE GENOMIC DNA]</scope>
    <source>
        <strain evidence="1 2">ATCC 14685</strain>
    </source>
</reference>